<dbReference type="GO" id="GO:0055085">
    <property type="term" value="P:transmembrane transport"/>
    <property type="evidence" value="ECO:0007669"/>
    <property type="project" value="InterPro"/>
</dbReference>
<evidence type="ECO:0000256" key="2">
    <source>
        <dbReference type="ARBA" id="ARBA00022448"/>
    </source>
</evidence>
<feature type="transmembrane region" description="Helical" evidence="6">
    <location>
        <begin position="20"/>
        <end position="42"/>
    </location>
</feature>
<evidence type="ECO:0000256" key="3">
    <source>
        <dbReference type="ARBA" id="ARBA00022692"/>
    </source>
</evidence>
<dbReference type="Proteomes" id="UP000501452">
    <property type="component" value="Chromosome"/>
</dbReference>
<keyword evidence="2 6" id="KW-0813">Transport</keyword>
<feature type="transmembrane region" description="Helical" evidence="6">
    <location>
        <begin position="179"/>
        <end position="199"/>
    </location>
</feature>
<dbReference type="GO" id="GO:0005886">
    <property type="term" value="C:plasma membrane"/>
    <property type="evidence" value="ECO:0007669"/>
    <property type="project" value="UniProtKB-SubCell"/>
</dbReference>
<evidence type="ECO:0000256" key="6">
    <source>
        <dbReference type="RuleBase" id="RU363032"/>
    </source>
</evidence>
<proteinExistence type="inferred from homology"/>
<feature type="transmembrane region" description="Helical" evidence="6">
    <location>
        <begin position="81"/>
        <end position="102"/>
    </location>
</feature>
<evidence type="ECO:0000259" key="7">
    <source>
        <dbReference type="PROSITE" id="PS50928"/>
    </source>
</evidence>
<keyword evidence="4 6" id="KW-1133">Transmembrane helix</keyword>
<dbReference type="InterPro" id="IPR000515">
    <property type="entry name" value="MetI-like"/>
</dbReference>
<dbReference type="Pfam" id="PF00528">
    <property type="entry name" value="BPD_transp_1"/>
    <property type="match status" value="1"/>
</dbReference>
<dbReference type="PANTHER" id="PTHR30177:SF33">
    <property type="entry name" value="POSSIBLE OSMOPROTECTANT (GLYCINE BETAINE_CARNITINE_CHOLINE_L-PROLINE) TRANSPORT INTEGRAL MEMBRANE PROTEIN ABC TRANSPORTER PROZ"/>
    <property type="match status" value="1"/>
</dbReference>
<sequence length="219" mass="22938">MDRFIETLQRPDFIENLIIHIEYTVLATLIGLLVAIPVAVLVNRSDAASTFAINVGNIGRAVPSLAVLVLMFPVFGLGFDSVLFALTLLAIPPILINAVVGLRQVSAQILDSAKGMGLSGRQVLTGIQIPIAAPIIFAGIRTSAVQVVASATLATFIGGGALGDYIVEGFQRNDTAISLAGAFSVAVLAVITELGFAALERTFTPKGLRIAQKRGRATK</sequence>
<evidence type="ECO:0000313" key="8">
    <source>
        <dbReference type="EMBL" id="QIN82466.1"/>
    </source>
</evidence>
<evidence type="ECO:0000256" key="4">
    <source>
        <dbReference type="ARBA" id="ARBA00022989"/>
    </source>
</evidence>
<evidence type="ECO:0000256" key="5">
    <source>
        <dbReference type="ARBA" id="ARBA00023136"/>
    </source>
</evidence>
<dbReference type="InterPro" id="IPR051204">
    <property type="entry name" value="ABC_transp_perm/SBD"/>
</dbReference>
<dbReference type="InterPro" id="IPR035906">
    <property type="entry name" value="MetI-like_sf"/>
</dbReference>
<feature type="transmembrane region" description="Helical" evidence="6">
    <location>
        <begin position="147"/>
        <end position="167"/>
    </location>
</feature>
<protein>
    <submittedName>
        <fullName evidence="8">ABC transporter permease subunit</fullName>
    </submittedName>
</protein>
<dbReference type="SUPFAM" id="SSF161098">
    <property type="entry name" value="MetI-like"/>
    <property type="match status" value="1"/>
</dbReference>
<dbReference type="AlphaFoldDB" id="A0A6G8Q7L4"/>
<evidence type="ECO:0000313" key="9">
    <source>
        <dbReference type="Proteomes" id="UP000501452"/>
    </source>
</evidence>
<accession>A0A6G8Q7L4</accession>
<evidence type="ECO:0000256" key="1">
    <source>
        <dbReference type="ARBA" id="ARBA00004141"/>
    </source>
</evidence>
<feature type="transmembrane region" description="Helical" evidence="6">
    <location>
        <begin position="54"/>
        <end position="75"/>
    </location>
</feature>
<dbReference type="PROSITE" id="PS50928">
    <property type="entry name" value="ABC_TM1"/>
    <property type="match status" value="1"/>
</dbReference>
<dbReference type="Gene3D" id="1.10.3720.10">
    <property type="entry name" value="MetI-like"/>
    <property type="match status" value="1"/>
</dbReference>
<comment type="subcellular location">
    <subcellularLocation>
        <location evidence="6">Cell membrane</location>
        <topology evidence="6">Multi-pass membrane protein</topology>
    </subcellularLocation>
    <subcellularLocation>
        <location evidence="1">Membrane</location>
        <topology evidence="1">Multi-pass membrane protein</topology>
    </subcellularLocation>
</comment>
<gene>
    <name evidence="8" type="ORF">GBA63_07260</name>
</gene>
<feature type="transmembrane region" description="Helical" evidence="6">
    <location>
        <begin position="123"/>
        <end position="141"/>
    </location>
</feature>
<feature type="domain" description="ABC transmembrane type-1" evidence="7">
    <location>
        <begin position="17"/>
        <end position="198"/>
    </location>
</feature>
<dbReference type="EMBL" id="CP045119">
    <property type="protein sequence ID" value="QIN82466.1"/>
    <property type="molecule type" value="Genomic_DNA"/>
</dbReference>
<keyword evidence="3 6" id="KW-0812">Transmembrane</keyword>
<dbReference type="KEGG" id="rub:GBA63_07260"/>
<name>A0A6G8Q7L4_9ACTN</name>
<keyword evidence="9" id="KW-1185">Reference proteome</keyword>
<reference evidence="8 9" key="1">
    <citation type="submission" date="2019-10" db="EMBL/GenBank/DDBJ databases">
        <title>Rubrobacter sp nov SCSIO 52090 isolated from a deep-sea sediment in the South China Sea.</title>
        <authorList>
            <person name="Chen R.W."/>
        </authorList>
    </citation>
    <scope>NUCLEOTIDE SEQUENCE [LARGE SCALE GENOMIC DNA]</scope>
    <source>
        <strain evidence="8 9">SCSIO 52909</strain>
    </source>
</reference>
<dbReference type="RefSeq" id="WP_166174832.1">
    <property type="nucleotide sequence ID" value="NZ_CP045119.1"/>
</dbReference>
<comment type="similarity">
    <text evidence="6">Belongs to the binding-protein-dependent transport system permease family.</text>
</comment>
<dbReference type="GO" id="GO:0031460">
    <property type="term" value="P:glycine betaine transport"/>
    <property type="evidence" value="ECO:0007669"/>
    <property type="project" value="TreeGrafter"/>
</dbReference>
<dbReference type="CDD" id="cd06261">
    <property type="entry name" value="TM_PBP2"/>
    <property type="match status" value="1"/>
</dbReference>
<organism evidence="8 9">
    <name type="scientific">Rubrobacter tropicus</name>
    <dbReference type="NCBI Taxonomy" id="2653851"/>
    <lineage>
        <taxon>Bacteria</taxon>
        <taxon>Bacillati</taxon>
        <taxon>Actinomycetota</taxon>
        <taxon>Rubrobacteria</taxon>
        <taxon>Rubrobacterales</taxon>
        <taxon>Rubrobacteraceae</taxon>
        <taxon>Rubrobacter</taxon>
    </lineage>
</organism>
<keyword evidence="5 6" id="KW-0472">Membrane</keyword>
<dbReference type="PANTHER" id="PTHR30177">
    <property type="entry name" value="GLYCINE BETAINE/L-PROLINE TRANSPORT SYSTEM PERMEASE PROTEIN PROW"/>
    <property type="match status" value="1"/>
</dbReference>